<reference evidence="1 2" key="1">
    <citation type="submission" date="2019-03" db="EMBL/GenBank/DDBJ databases">
        <title>Draft genome sequences of novel Actinobacteria.</title>
        <authorList>
            <person name="Sahin N."/>
            <person name="Ay H."/>
            <person name="Saygin H."/>
        </authorList>
    </citation>
    <scope>NUCLEOTIDE SEQUENCE [LARGE SCALE GENOMIC DNA]</scope>
    <source>
        <strain evidence="1 2">DSM 45347</strain>
    </source>
</reference>
<dbReference type="Pfam" id="PF22091">
    <property type="entry name" value="DUF6941"/>
    <property type="match status" value="1"/>
</dbReference>
<dbReference type="AlphaFoldDB" id="A0A4R4NC42"/>
<keyword evidence="2" id="KW-1185">Reference proteome</keyword>
<dbReference type="EMBL" id="SMJW01000288">
    <property type="protein sequence ID" value="TDC05824.1"/>
    <property type="molecule type" value="Genomic_DNA"/>
</dbReference>
<name>A0A4R4NC42_9ACTN</name>
<gene>
    <name evidence="1" type="ORF">E1284_34815</name>
</gene>
<evidence type="ECO:0000313" key="1">
    <source>
        <dbReference type="EMBL" id="TDC05824.1"/>
    </source>
</evidence>
<dbReference type="OrthoDB" id="3526022at2"/>
<sequence length="148" mass="15608">MSVEIEELQLILCDSASGDPTGKIHMLGAGWSMTGTPTAPHAVVVMFTFPHDHAGRKLSLQLSLVDDDGEPVVVGPADQAAPITVQGSVEVPARPDVPDDLPLGTNFTLAVGPMPLPEGRYQWRLDVEGHTKAVRFAVLSPPQKGAPA</sequence>
<proteinExistence type="predicted"/>
<organism evidence="1 2">
    <name type="scientific">Actinomadura bangladeshensis</name>
    <dbReference type="NCBI Taxonomy" id="453573"/>
    <lineage>
        <taxon>Bacteria</taxon>
        <taxon>Bacillati</taxon>
        <taxon>Actinomycetota</taxon>
        <taxon>Actinomycetes</taxon>
        <taxon>Streptosporangiales</taxon>
        <taxon>Thermomonosporaceae</taxon>
        <taxon>Actinomadura</taxon>
    </lineage>
</organism>
<dbReference type="InterPro" id="IPR054221">
    <property type="entry name" value="DUF6941"/>
</dbReference>
<comment type="caution">
    <text evidence="1">The sequence shown here is derived from an EMBL/GenBank/DDBJ whole genome shotgun (WGS) entry which is preliminary data.</text>
</comment>
<dbReference type="RefSeq" id="WP_131944415.1">
    <property type="nucleotide sequence ID" value="NZ_BAAAMX010000007.1"/>
</dbReference>
<protein>
    <submittedName>
        <fullName evidence="1">Uncharacterized protein</fullName>
    </submittedName>
</protein>
<dbReference type="Proteomes" id="UP000295431">
    <property type="component" value="Unassembled WGS sequence"/>
</dbReference>
<evidence type="ECO:0000313" key="2">
    <source>
        <dbReference type="Proteomes" id="UP000295431"/>
    </source>
</evidence>
<accession>A0A4R4NC42</accession>